<evidence type="ECO:0000256" key="11">
    <source>
        <dbReference type="PIRSR" id="PIRSR000390-2"/>
    </source>
</evidence>
<evidence type="ECO:0000256" key="12">
    <source>
        <dbReference type="RuleBase" id="RU004508"/>
    </source>
</evidence>
<comment type="pathway">
    <text evidence="2">Bacterial outer membrane biogenesis; LPS O-antigen biosynthesis.</text>
</comment>
<dbReference type="PANTHER" id="PTHR30244">
    <property type="entry name" value="TRANSAMINASE"/>
    <property type="match status" value="1"/>
</dbReference>
<accession>A0A4V2G492</accession>
<comment type="cofactor">
    <cofactor evidence="1">
        <name>pyridoxal 5'-phosphate</name>
        <dbReference type="ChEBI" id="CHEBI:597326"/>
    </cofactor>
</comment>
<dbReference type="Proteomes" id="UP000292958">
    <property type="component" value="Unassembled WGS sequence"/>
</dbReference>
<keyword evidence="4" id="KW-0808">Transferase</keyword>
<feature type="active site" description="Proton acceptor" evidence="10">
    <location>
        <position position="191"/>
    </location>
</feature>
<evidence type="ECO:0000256" key="2">
    <source>
        <dbReference type="ARBA" id="ARBA00005125"/>
    </source>
</evidence>
<evidence type="ECO:0000256" key="4">
    <source>
        <dbReference type="ARBA" id="ARBA00022679"/>
    </source>
</evidence>
<evidence type="ECO:0000256" key="7">
    <source>
        <dbReference type="ARBA" id="ARBA00051587"/>
    </source>
</evidence>
<evidence type="ECO:0000256" key="5">
    <source>
        <dbReference type="ARBA" id="ARBA00022898"/>
    </source>
</evidence>
<dbReference type="InterPro" id="IPR015421">
    <property type="entry name" value="PyrdxlP-dep_Trfase_major"/>
</dbReference>
<dbReference type="Pfam" id="PF01041">
    <property type="entry name" value="DegT_DnrJ_EryC1"/>
    <property type="match status" value="1"/>
</dbReference>
<name>A0A4V2G492_9BACT</name>
<dbReference type="CDD" id="cd00616">
    <property type="entry name" value="AHBA_syn"/>
    <property type="match status" value="1"/>
</dbReference>
<dbReference type="InterPro" id="IPR015422">
    <property type="entry name" value="PyrdxlP-dep_Trfase_small"/>
</dbReference>
<feature type="modified residue" description="N6-(pyridoxal phosphate)lysine" evidence="11">
    <location>
        <position position="191"/>
    </location>
</feature>
<dbReference type="EMBL" id="SHKW01000001">
    <property type="protein sequence ID" value="RZU39956.1"/>
    <property type="molecule type" value="Genomic_DNA"/>
</dbReference>
<evidence type="ECO:0000256" key="6">
    <source>
        <dbReference type="ARBA" id="ARBA00037999"/>
    </source>
</evidence>
<keyword evidence="3" id="KW-0032">Aminotransferase</keyword>
<dbReference type="Gene3D" id="3.40.640.10">
    <property type="entry name" value="Type I PLP-dependent aspartate aminotransferase-like (Major domain)"/>
    <property type="match status" value="1"/>
</dbReference>
<comment type="caution">
    <text evidence="13">The sequence shown here is derived from an EMBL/GenBank/DDBJ whole genome shotgun (WGS) entry which is preliminary data.</text>
</comment>
<keyword evidence="5 11" id="KW-0663">Pyridoxal phosphate</keyword>
<dbReference type="FunFam" id="3.40.640.10:FF:000090">
    <property type="entry name" value="Pyridoxal phosphate-dependent aminotransferase"/>
    <property type="match status" value="1"/>
</dbReference>
<sequence>MTTISVQAAAMIPVARPFIGAEEEHAVIEVLRSGWVTQGPRVAEFEREFSAYIGCDHSVAVSSCTTALHLALVASGIGSGDEVICPSLSFIATANSIAYVGATPVFCDIDLATYNLDPSALEGLITPRTKAILVVHQIGLSAEMKGILVVAKKYGLAVIEDAACAIGSEYEGNLIGKPLGTMACFSFHPRKILTTGEGGMITTNDADLADKLRKLRQHAMSLSDVVRHNAKQVTAETYDEVGYNFRMTDMQAAMGVVQLDRLQSFLQRRRHLASRYDEALQPLPWLETPSVPSNCRHNYQSYMIRLVDASAAKRDLIMQRLLEKNISSRRAIMAIHRELPYRSEQWETALPKTNLVTDTALILPLFHQMTEADQDYIIEVLYSIAR</sequence>
<dbReference type="Gene3D" id="3.90.1150.10">
    <property type="entry name" value="Aspartate Aminotransferase, domain 1"/>
    <property type="match status" value="1"/>
</dbReference>
<dbReference type="GO" id="GO:0030170">
    <property type="term" value="F:pyridoxal phosphate binding"/>
    <property type="evidence" value="ECO:0007669"/>
    <property type="project" value="TreeGrafter"/>
</dbReference>
<evidence type="ECO:0000256" key="8">
    <source>
        <dbReference type="ARBA" id="ARBA00066317"/>
    </source>
</evidence>
<evidence type="ECO:0000256" key="3">
    <source>
        <dbReference type="ARBA" id="ARBA00022576"/>
    </source>
</evidence>
<comment type="catalytic activity">
    <reaction evidence="7">
        <text>GDP-alpha-D-perosamine + 2-oxoglutarate = GDP-4-dehydro-alpha-D-rhamnose + L-glutamate</text>
        <dbReference type="Rhea" id="RHEA:36779"/>
        <dbReference type="ChEBI" id="CHEBI:16810"/>
        <dbReference type="ChEBI" id="CHEBI:29985"/>
        <dbReference type="ChEBI" id="CHEBI:57964"/>
        <dbReference type="ChEBI" id="CHEBI:73996"/>
        <dbReference type="EC" id="2.6.1.102"/>
    </reaction>
</comment>
<dbReference type="GO" id="GO:0102933">
    <property type="term" value="F:GDP-4-dehydro-6-deoxy-D-mannose-4-aminotransferase activity"/>
    <property type="evidence" value="ECO:0007669"/>
    <property type="project" value="UniProtKB-EC"/>
</dbReference>
<proteinExistence type="inferred from homology"/>
<organism evidence="13 14">
    <name type="scientific">Edaphobacter modestus</name>
    <dbReference type="NCBI Taxonomy" id="388466"/>
    <lineage>
        <taxon>Bacteria</taxon>
        <taxon>Pseudomonadati</taxon>
        <taxon>Acidobacteriota</taxon>
        <taxon>Terriglobia</taxon>
        <taxon>Terriglobales</taxon>
        <taxon>Acidobacteriaceae</taxon>
        <taxon>Edaphobacter</taxon>
    </lineage>
</organism>
<evidence type="ECO:0000313" key="13">
    <source>
        <dbReference type="EMBL" id="RZU39956.1"/>
    </source>
</evidence>
<evidence type="ECO:0000256" key="9">
    <source>
        <dbReference type="ARBA" id="ARBA00074221"/>
    </source>
</evidence>
<reference evidence="13 14" key="1">
    <citation type="submission" date="2019-02" db="EMBL/GenBank/DDBJ databases">
        <title>Genomic Encyclopedia of Archaeal and Bacterial Type Strains, Phase II (KMG-II): from individual species to whole genera.</title>
        <authorList>
            <person name="Goeker M."/>
        </authorList>
    </citation>
    <scope>NUCLEOTIDE SEQUENCE [LARGE SCALE GENOMIC DNA]</scope>
    <source>
        <strain evidence="13 14">DSM 18101</strain>
    </source>
</reference>
<comment type="similarity">
    <text evidence="6 12">Belongs to the DegT/DnrJ/EryC1 family.</text>
</comment>
<dbReference type="AlphaFoldDB" id="A0A4V2G492"/>
<keyword evidence="14" id="KW-1185">Reference proteome</keyword>
<dbReference type="PIRSF" id="PIRSF000390">
    <property type="entry name" value="PLP_StrS"/>
    <property type="match status" value="1"/>
</dbReference>
<dbReference type="EC" id="2.6.1.102" evidence="8"/>
<dbReference type="InterPro" id="IPR000653">
    <property type="entry name" value="DegT/StrS_aminotransferase"/>
</dbReference>
<evidence type="ECO:0000256" key="1">
    <source>
        <dbReference type="ARBA" id="ARBA00001933"/>
    </source>
</evidence>
<dbReference type="PANTHER" id="PTHR30244:SF34">
    <property type="entry name" value="DTDP-4-AMINO-4,6-DIDEOXYGALACTOSE TRANSAMINASE"/>
    <property type="match status" value="1"/>
</dbReference>
<gene>
    <name evidence="13" type="ORF">BDD14_1365</name>
</gene>
<dbReference type="GO" id="GO:0000271">
    <property type="term" value="P:polysaccharide biosynthetic process"/>
    <property type="evidence" value="ECO:0007669"/>
    <property type="project" value="TreeGrafter"/>
</dbReference>
<dbReference type="SUPFAM" id="SSF53383">
    <property type="entry name" value="PLP-dependent transferases"/>
    <property type="match status" value="1"/>
</dbReference>
<evidence type="ECO:0000313" key="14">
    <source>
        <dbReference type="Proteomes" id="UP000292958"/>
    </source>
</evidence>
<dbReference type="InterPro" id="IPR015424">
    <property type="entry name" value="PyrdxlP-dep_Trfase"/>
</dbReference>
<evidence type="ECO:0000256" key="10">
    <source>
        <dbReference type="PIRSR" id="PIRSR000390-1"/>
    </source>
</evidence>
<protein>
    <recommendedName>
        <fullName evidence="9">GDP-perosamine synthase</fullName>
        <ecNumber evidence="8">2.6.1.102</ecNumber>
    </recommendedName>
</protein>
<dbReference type="RefSeq" id="WP_242617777.1">
    <property type="nucleotide sequence ID" value="NZ_SHKW01000001.1"/>
</dbReference>